<dbReference type="Gene3D" id="1.20.910.10">
    <property type="entry name" value="Heme oxygenase-like"/>
    <property type="match status" value="1"/>
</dbReference>
<name>A0A8J2ZKM0_9RHOB</name>
<accession>A0A8J2ZKM0</accession>
<reference evidence="1" key="2">
    <citation type="submission" date="2020-09" db="EMBL/GenBank/DDBJ databases">
        <authorList>
            <person name="Sun Q."/>
            <person name="Zhou Y."/>
        </authorList>
    </citation>
    <scope>NUCLEOTIDE SEQUENCE</scope>
    <source>
        <strain evidence="1">CGMCC 1.15762</strain>
    </source>
</reference>
<comment type="caution">
    <text evidence="1">The sequence shown here is derived from an EMBL/GenBank/DDBJ whole genome shotgun (WGS) entry which is preliminary data.</text>
</comment>
<protein>
    <submittedName>
        <fullName evidence="1">Uncharacterized protein</fullName>
    </submittedName>
</protein>
<dbReference type="InterPro" id="IPR016084">
    <property type="entry name" value="Haem_Oase-like_multi-hlx"/>
</dbReference>
<keyword evidence="2" id="KW-1185">Reference proteome</keyword>
<evidence type="ECO:0000313" key="1">
    <source>
        <dbReference type="EMBL" id="GGG74106.1"/>
    </source>
</evidence>
<dbReference type="SUPFAM" id="SSF48613">
    <property type="entry name" value="Heme oxygenase-like"/>
    <property type="match status" value="1"/>
</dbReference>
<sequence>MAVDYLVIGSRLGAETMRRTLFKNVSVCDIPTFFAEGHAPELWRGLCLELNKIEHPSRRSERIVQDTADGYALFARAAELQTD</sequence>
<dbReference type="AlphaFoldDB" id="A0A8J2ZKM0"/>
<dbReference type="Proteomes" id="UP000617145">
    <property type="component" value="Unassembled WGS sequence"/>
</dbReference>
<organism evidence="1 2">
    <name type="scientific">Salipiger pallidus</name>
    <dbReference type="NCBI Taxonomy" id="1775170"/>
    <lineage>
        <taxon>Bacteria</taxon>
        <taxon>Pseudomonadati</taxon>
        <taxon>Pseudomonadota</taxon>
        <taxon>Alphaproteobacteria</taxon>
        <taxon>Rhodobacterales</taxon>
        <taxon>Roseobacteraceae</taxon>
        <taxon>Salipiger</taxon>
    </lineage>
</organism>
<evidence type="ECO:0000313" key="2">
    <source>
        <dbReference type="Proteomes" id="UP000617145"/>
    </source>
</evidence>
<reference evidence="1" key="1">
    <citation type="journal article" date="2014" name="Int. J. Syst. Evol. Microbiol.">
        <title>Complete genome sequence of Corynebacterium casei LMG S-19264T (=DSM 44701T), isolated from a smear-ripened cheese.</title>
        <authorList>
            <consortium name="US DOE Joint Genome Institute (JGI-PGF)"/>
            <person name="Walter F."/>
            <person name="Albersmeier A."/>
            <person name="Kalinowski J."/>
            <person name="Ruckert C."/>
        </authorList>
    </citation>
    <scope>NUCLEOTIDE SEQUENCE</scope>
    <source>
        <strain evidence="1">CGMCC 1.15762</strain>
    </source>
</reference>
<proteinExistence type="predicted"/>
<gene>
    <name evidence="1" type="ORF">GCM10011415_23160</name>
</gene>
<dbReference type="EMBL" id="BMJV01000004">
    <property type="protein sequence ID" value="GGG74106.1"/>
    <property type="molecule type" value="Genomic_DNA"/>
</dbReference>